<protein>
    <submittedName>
        <fullName evidence="2">Uncharacterized protein</fullName>
    </submittedName>
</protein>
<feature type="compositionally biased region" description="Basic and acidic residues" evidence="1">
    <location>
        <begin position="173"/>
        <end position="190"/>
    </location>
</feature>
<dbReference type="Proteomes" id="UP000472372">
    <property type="component" value="Chromosome 4"/>
</dbReference>
<dbReference type="AlphaFoldDB" id="A0A6S6W3U2"/>
<feature type="compositionally biased region" description="Polar residues" evidence="1">
    <location>
        <begin position="30"/>
        <end position="41"/>
    </location>
</feature>
<reference evidence="2" key="1">
    <citation type="submission" date="2021-02" db="EMBL/GenBank/DDBJ databases">
        <authorList>
            <person name="Syme A R."/>
            <person name="Syme A R."/>
            <person name="Moolhuijzen P."/>
        </authorList>
    </citation>
    <scope>NUCLEOTIDE SEQUENCE</scope>
    <source>
        <strain evidence="2">W1-1</strain>
    </source>
</reference>
<dbReference type="EMBL" id="HG992980">
    <property type="protein sequence ID" value="CAE7032743.1"/>
    <property type="molecule type" value="Genomic_DNA"/>
</dbReference>
<gene>
    <name evidence="2" type="ORF">PTTW11_05072</name>
</gene>
<sequence length="298" mass="33410">MMNKLGSQMASMRLTGHPGFDFIIDLTTPASSPCSSPVSETCDSEYEADDEAGKLEDTAPVPAPTPVQQMISSLPFSGISTLQNYLHHYALTMTDVEALVPAFLHNRILMNKLAENIGYFSVYGSITPAEVEKMLIHILTKGDIHHDLYELTISQVAYFDRQASLQDSRRQSLEHVEHPVQTENKKEMTVKNKKPKKVTKPQTPVIVHKQKHVGYPAGESFAQTRLHNGPGLYDKKKPNICLPKNDTRKVWTKSGATIMGESLAEEKELQWTKTKPDTRFLFKEKTSAKIVVRLPPQP</sequence>
<evidence type="ECO:0000313" key="2">
    <source>
        <dbReference type="EMBL" id="CAE7032743.1"/>
    </source>
</evidence>
<feature type="region of interest" description="Disordered" evidence="1">
    <location>
        <begin position="173"/>
        <end position="202"/>
    </location>
</feature>
<feature type="region of interest" description="Disordered" evidence="1">
    <location>
        <begin position="30"/>
        <end position="64"/>
    </location>
</feature>
<organism evidence="2 3">
    <name type="scientific">Pyrenophora teres f. teres</name>
    <dbReference type="NCBI Taxonomy" id="97479"/>
    <lineage>
        <taxon>Eukaryota</taxon>
        <taxon>Fungi</taxon>
        <taxon>Dikarya</taxon>
        <taxon>Ascomycota</taxon>
        <taxon>Pezizomycotina</taxon>
        <taxon>Dothideomycetes</taxon>
        <taxon>Pleosporomycetidae</taxon>
        <taxon>Pleosporales</taxon>
        <taxon>Pleosporineae</taxon>
        <taxon>Pleosporaceae</taxon>
        <taxon>Pyrenophora</taxon>
    </lineage>
</organism>
<name>A0A6S6W3U2_9PLEO</name>
<evidence type="ECO:0000256" key="1">
    <source>
        <dbReference type="SAM" id="MobiDB-lite"/>
    </source>
</evidence>
<accession>A0A6S6W3U2</accession>
<evidence type="ECO:0000313" key="3">
    <source>
        <dbReference type="Proteomes" id="UP000472372"/>
    </source>
</evidence>
<proteinExistence type="predicted"/>